<dbReference type="AlphaFoldDB" id="K7QWZ9"/>
<gene>
    <name evidence="4" type="ORF">Theos_1150</name>
</gene>
<dbReference type="Proteomes" id="UP000000211">
    <property type="component" value="Chromosome"/>
</dbReference>
<dbReference type="SUPFAM" id="SSF69593">
    <property type="entry name" value="Glycerol-3-phosphate (1)-acyltransferase"/>
    <property type="match status" value="1"/>
</dbReference>
<reference evidence="4 5" key="1">
    <citation type="journal article" date="2013" name="Genome Announc.">
        <title>Whole Genome Sequencing of Thermus oshimai JL-2 and Thermus thermophilus JL-18, Incomplete Denitrifiers from the United States Great Basin.</title>
        <authorList>
            <person name="Murugapiran S.K."/>
            <person name="Huntemann M."/>
            <person name="Wei C.L."/>
            <person name="Han J."/>
            <person name="Detter J.C."/>
            <person name="Han C.S."/>
            <person name="Erkkila T.H."/>
            <person name="Teshima H."/>
            <person name="Chen A."/>
            <person name="Kyrpides N."/>
            <person name="Mavrommatis K."/>
            <person name="Markowitz V."/>
            <person name="Szeto E."/>
            <person name="Ivanova N."/>
            <person name="Pagani I."/>
            <person name="Lam J."/>
            <person name="McDonald A.I."/>
            <person name="Dodsworth J.A."/>
            <person name="Pati A."/>
            <person name="Goodwin L."/>
            <person name="Peters L."/>
            <person name="Pitluck S."/>
            <person name="Woyke T."/>
            <person name="Hedlund B.P."/>
        </authorList>
    </citation>
    <scope>NUCLEOTIDE SEQUENCE</scope>
    <source>
        <strain evidence="4 5">JL-2</strain>
    </source>
</reference>
<protein>
    <submittedName>
        <fullName evidence="4">1-acyl-sn-glycerol-3-phosphate acyltransferase</fullName>
    </submittedName>
</protein>
<dbReference type="eggNOG" id="COG0204">
    <property type="taxonomic scope" value="Bacteria"/>
</dbReference>
<organism evidence="4 5">
    <name type="scientific">Thermus oshimai JL-2</name>
    <dbReference type="NCBI Taxonomy" id="751945"/>
    <lineage>
        <taxon>Bacteria</taxon>
        <taxon>Thermotogati</taxon>
        <taxon>Deinococcota</taxon>
        <taxon>Deinococci</taxon>
        <taxon>Thermales</taxon>
        <taxon>Thermaceae</taxon>
        <taxon>Thermus</taxon>
    </lineage>
</organism>
<dbReference type="PANTHER" id="PTHR10434:SF11">
    <property type="entry name" value="1-ACYL-SN-GLYCEROL-3-PHOSPHATE ACYLTRANSFERASE"/>
    <property type="match status" value="1"/>
</dbReference>
<dbReference type="HOGENOM" id="CLU_097817_0_0_0"/>
<keyword evidence="1 4" id="KW-0808">Transferase</keyword>
<dbReference type="GO" id="GO:0003841">
    <property type="term" value="F:1-acylglycerol-3-phosphate O-acyltransferase activity"/>
    <property type="evidence" value="ECO:0007669"/>
    <property type="project" value="TreeGrafter"/>
</dbReference>
<evidence type="ECO:0000256" key="1">
    <source>
        <dbReference type="ARBA" id="ARBA00022679"/>
    </source>
</evidence>
<evidence type="ECO:0000259" key="3">
    <source>
        <dbReference type="SMART" id="SM00563"/>
    </source>
</evidence>
<dbReference type="PATRIC" id="fig|751945.3.peg.1143"/>
<dbReference type="InterPro" id="IPR002123">
    <property type="entry name" value="Plipid/glycerol_acylTrfase"/>
</dbReference>
<keyword evidence="5" id="KW-1185">Reference proteome</keyword>
<name>K7QWZ9_THEOS</name>
<dbReference type="Pfam" id="PF01553">
    <property type="entry name" value="Acyltransferase"/>
    <property type="match status" value="1"/>
</dbReference>
<dbReference type="PANTHER" id="PTHR10434">
    <property type="entry name" value="1-ACYL-SN-GLYCEROL-3-PHOSPHATE ACYLTRANSFERASE"/>
    <property type="match status" value="1"/>
</dbReference>
<dbReference type="RefSeq" id="WP_016329383.1">
    <property type="nucleotide sequence ID" value="NC_019386.1"/>
</dbReference>
<feature type="domain" description="Phospholipid/glycerol acyltransferase" evidence="3">
    <location>
        <begin position="38"/>
        <end position="143"/>
    </location>
</feature>
<evidence type="ECO:0000313" key="4">
    <source>
        <dbReference type="EMBL" id="AFV76193.1"/>
    </source>
</evidence>
<keyword evidence="2 4" id="KW-0012">Acyltransferase</keyword>
<dbReference type="KEGG" id="tos:Theos_1150"/>
<dbReference type="GO" id="GO:0006654">
    <property type="term" value="P:phosphatidic acid biosynthetic process"/>
    <property type="evidence" value="ECO:0007669"/>
    <property type="project" value="TreeGrafter"/>
</dbReference>
<dbReference type="STRING" id="751945.Theos_1150"/>
<dbReference type="EMBL" id="CP003249">
    <property type="protein sequence ID" value="AFV76193.1"/>
    <property type="molecule type" value="Genomic_DNA"/>
</dbReference>
<accession>K7QWZ9</accession>
<dbReference type="CDD" id="cd07989">
    <property type="entry name" value="LPLAT_AGPAT-like"/>
    <property type="match status" value="1"/>
</dbReference>
<proteinExistence type="predicted"/>
<evidence type="ECO:0000313" key="5">
    <source>
        <dbReference type="Proteomes" id="UP000000211"/>
    </source>
</evidence>
<sequence>MRPWERLLRLFVEGFLLLSLKGSLRGVYLRGEAPEGPLVVAMNHHSFFDGHLLWHLARRKGAPFTLLVAEENLKAFPVLRLGGALEAGRVREALRRLKGGGWVALFPEGEMRFPGPLGPLKGGAAYLARKGGVPLLPVASRVVLRGFEHPEAFLWVGDPLPPEGDLERALGGLLRELDALLAKTHPRALPEGFREILRGRRSLEERIRPLVEALR</sequence>
<dbReference type="SMART" id="SM00563">
    <property type="entry name" value="PlsC"/>
    <property type="match status" value="1"/>
</dbReference>
<dbReference type="OrthoDB" id="152799at2"/>
<evidence type="ECO:0000256" key="2">
    <source>
        <dbReference type="ARBA" id="ARBA00023315"/>
    </source>
</evidence>